<reference evidence="1 2" key="1">
    <citation type="journal article" date="2019" name="Environ. Microbiol.">
        <title>At the nexus of three kingdoms: the genome of the mycorrhizal fungus Gigaspora margarita provides insights into plant, endobacterial and fungal interactions.</title>
        <authorList>
            <person name="Venice F."/>
            <person name="Ghignone S."/>
            <person name="Salvioli di Fossalunga A."/>
            <person name="Amselem J."/>
            <person name="Novero M."/>
            <person name="Xianan X."/>
            <person name="Sedzielewska Toro K."/>
            <person name="Morin E."/>
            <person name="Lipzen A."/>
            <person name="Grigoriev I.V."/>
            <person name="Henrissat B."/>
            <person name="Martin F.M."/>
            <person name="Bonfante P."/>
        </authorList>
    </citation>
    <scope>NUCLEOTIDE SEQUENCE [LARGE SCALE GENOMIC DNA]</scope>
    <source>
        <strain evidence="1 2">BEG34</strain>
    </source>
</reference>
<dbReference type="Proteomes" id="UP000439903">
    <property type="component" value="Unassembled WGS sequence"/>
</dbReference>
<comment type="caution">
    <text evidence="1">The sequence shown here is derived from an EMBL/GenBank/DDBJ whole genome shotgun (WGS) entry which is preliminary data.</text>
</comment>
<protein>
    <recommendedName>
        <fullName evidence="3">DUF659 domain-containing protein</fullName>
    </recommendedName>
</protein>
<dbReference type="EMBL" id="WTPW01006170">
    <property type="protein sequence ID" value="KAF0332768.1"/>
    <property type="molecule type" value="Genomic_DNA"/>
</dbReference>
<proteinExistence type="predicted"/>
<evidence type="ECO:0000313" key="1">
    <source>
        <dbReference type="EMBL" id="KAF0332768.1"/>
    </source>
</evidence>
<feature type="non-terminal residue" evidence="1">
    <location>
        <position position="1"/>
    </location>
</feature>
<evidence type="ECO:0008006" key="3">
    <source>
        <dbReference type="Google" id="ProtNLM"/>
    </source>
</evidence>
<name>A0A8H3ZUR7_GIGMA</name>
<dbReference type="OrthoDB" id="2445699at2759"/>
<sequence>GGRILNNEVKKYDDNMITKLQNDLVGPTLTFNGWTNIVNQNIKESVFISSKGEVLIWKGIDISSERERYKEMMLQLKYTNITFLPCFAHQMNLFVGEIFKETKEFREASINAIKVAAYFQSVQYKYFTGQLRDLQKESYSKYIAIAIVLRTLGSKFDLSESLNTTSSSQNSLHLSAELSSILMNEAWWQILHKLSKLLKPYSIAINLLQRDKARLYEGLR</sequence>
<accession>A0A8H3ZUR7</accession>
<evidence type="ECO:0000313" key="2">
    <source>
        <dbReference type="Proteomes" id="UP000439903"/>
    </source>
</evidence>
<feature type="non-terminal residue" evidence="1">
    <location>
        <position position="220"/>
    </location>
</feature>
<keyword evidence="2" id="KW-1185">Reference proteome</keyword>
<dbReference type="AlphaFoldDB" id="A0A8H3ZUR7"/>
<gene>
    <name evidence="1" type="ORF">F8M41_021362</name>
</gene>
<organism evidence="1 2">
    <name type="scientific">Gigaspora margarita</name>
    <dbReference type="NCBI Taxonomy" id="4874"/>
    <lineage>
        <taxon>Eukaryota</taxon>
        <taxon>Fungi</taxon>
        <taxon>Fungi incertae sedis</taxon>
        <taxon>Mucoromycota</taxon>
        <taxon>Glomeromycotina</taxon>
        <taxon>Glomeromycetes</taxon>
        <taxon>Diversisporales</taxon>
        <taxon>Gigasporaceae</taxon>
        <taxon>Gigaspora</taxon>
    </lineage>
</organism>